<evidence type="ECO:0000313" key="2">
    <source>
        <dbReference type="EMBL" id="GES16271.1"/>
    </source>
</evidence>
<comment type="caution">
    <text evidence="2">The sequence shown here is derived from an EMBL/GenBank/DDBJ whole genome shotgun (WGS) entry which is preliminary data.</text>
</comment>
<keyword evidence="1" id="KW-1133">Transmembrane helix</keyword>
<evidence type="ECO:0000313" key="3">
    <source>
        <dbReference type="Proteomes" id="UP000331127"/>
    </source>
</evidence>
<feature type="transmembrane region" description="Helical" evidence="1">
    <location>
        <begin position="78"/>
        <end position="100"/>
    </location>
</feature>
<dbReference type="AlphaFoldDB" id="A0A5M3X9T4"/>
<dbReference type="Proteomes" id="UP000331127">
    <property type="component" value="Unassembled WGS sequence"/>
</dbReference>
<dbReference type="EMBL" id="BLAE01000096">
    <property type="protein sequence ID" value="GES16271.1"/>
    <property type="molecule type" value="Genomic_DNA"/>
</dbReference>
<keyword evidence="3" id="KW-1185">Reference proteome</keyword>
<keyword evidence="1" id="KW-0472">Membrane</keyword>
<reference evidence="2 3" key="1">
    <citation type="submission" date="2019-10" db="EMBL/GenBank/DDBJ databases">
        <title>Whole genome shotgun sequence of Acrocarpospora macrocephala NBRC 16266.</title>
        <authorList>
            <person name="Ichikawa N."/>
            <person name="Kimura A."/>
            <person name="Kitahashi Y."/>
            <person name="Komaki H."/>
            <person name="Oguchi A."/>
        </authorList>
    </citation>
    <scope>NUCLEOTIDE SEQUENCE [LARGE SCALE GENOMIC DNA]</scope>
    <source>
        <strain evidence="2 3">NBRC 16266</strain>
    </source>
</reference>
<feature type="transmembrane region" description="Helical" evidence="1">
    <location>
        <begin position="40"/>
        <end position="58"/>
    </location>
</feature>
<keyword evidence="1" id="KW-0812">Transmembrane</keyword>
<sequence length="219" mass="23679">MWMGRLSLSSVKIAVIFLILVVTTALTTFLLYLREDGGTIATVLAIPLGIAAIVAPIVSQWATQASEGNSGQHPTVRAVILIVGIPLIVLLLLTVTWLLAARHSDLPVHFGSPTRLDEEKVIMLEPRVDEDRWPAGDLSFTPKLATTQTLGDCLLPAELLITPMVDGHQLPQQTVQHDQEISIPIPEDSRKVGLGVRLKVPGNQGCVLDLTLARGTLVR</sequence>
<organism evidence="2 3">
    <name type="scientific">Acrocarpospora macrocephala</name>
    <dbReference type="NCBI Taxonomy" id="150177"/>
    <lineage>
        <taxon>Bacteria</taxon>
        <taxon>Bacillati</taxon>
        <taxon>Actinomycetota</taxon>
        <taxon>Actinomycetes</taxon>
        <taxon>Streptosporangiales</taxon>
        <taxon>Streptosporangiaceae</taxon>
        <taxon>Acrocarpospora</taxon>
    </lineage>
</organism>
<feature type="transmembrane region" description="Helical" evidence="1">
    <location>
        <begin position="12"/>
        <end position="33"/>
    </location>
</feature>
<name>A0A5M3X9T4_9ACTN</name>
<accession>A0A5M3X9T4</accession>
<evidence type="ECO:0000256" key="1">
    <source>
        <dbReference type="SAM" id="Phobius"/>
    </source>
</evidence>
<proteinExistence type="predicted"/>
<protein>
    <submittedName>
        <fullName evidence="2">Uncharacterized protein</fullName>
    </submittedName>
</protein>
<gene>
    <name evidence="2" type="ORF">Amac_098690</name>
</gene>